<evidence type="ECO:0000313" key="5">
    <source>
        <dbReference type="Proteomes" id="UP000226431"/>
    </source>
</evidence>
<comment type="caution">
    <text evidence="4">The sequence shown here is derived from an EMBL/GenBank/DDBJ whole genome shotgun (WGS) entry which is preliminary data.</text>
</comment>
<proteinExistence type="predicted"/>
<reference evidence="4 5" key="1">
    <citation type="submission" date="2017-06" db="EMBL/GenBank/DDBJ databases">
        <title>Ant-infecting Ophiocordyceps genomes reveal a high diversity of potential behavioral manipulation genes and a possible major role for enterotoxins.</title>
        <authorList>
            <person name="De Bekker C."/>
            <person name="Evans H.C."/>
            <person name="Brachmann A."/>
            <person name="Hughes D.P."/>
        </authorList>
    </citation>
    <scope>NUCLEOTIDE SEQUENCE [LARGE SCALE GENOMIC DNA]</scope>
    <source>
        <strain evidence="4 5">Map16</strain>
    </source>
</reference>
<sequence>MAHIASCLASPGQPPELPPPPLPPSQLARKPHAWRMLPADPQPRYQLFPREKPAAPDASSLPPRPSHQRRRKANVPDLGPMTTVHEVPMDSPTVPGLPPVQDNGNDSSTDEAPIPPPKDYISPLKDSKLLNVPQRPVPAPLLRTLKSSSSLKKTNGPSETSQDPDRHLVPPSHSTPDLSLTRSGTSDGTSTSMTTLAAPISAALTDPQRVSPRPWDKDQVEPSRGHRRWISDGSGLPDRGRARRRADTPEIGCPVKAAKAAKEAARQEELDRQALEVLPRGLRPYYAVAELSVDDAASLQDQAHRQAERFEVLRMEDVEALTREIRKLEEWTGRIRREYASLRATRRNLHSRIRQYLSSPRVGRFSFESILKQEERLADLDAEIDDCVAELDRVENRRARVRQKLLEHVAAASLLPTSTTPRPDGGASGLPSPAPRDISTPPRSPASEADIIDDYGDYDSSPDLEDPEPPSLNQPDAKFKRQALVELETVLESEPQPEPEPEPKPELESKPSFNLQPQPLEPQSEPMPERELQRSYDGRVSVMSPRRPGVESIRVYMGGDVFTLLADVENEFSKLNDGQASDDSCSPKKPATRPSSSVYSPASWLVTPRTPACWPPAQTDDKTCSPSSDVGQDAKTEGTQQSLTTTTTTAPPTPPLKDFPKTEATPTLLTSAVFKP</sequence>
<dbReference type="Pfam" id="PF15456">
    <property type="entry name" value="Uds1"/>
    <property type="match status" value="1"/>
</dbReference>
<feature type="compositionally biased region" description="Pro residues" evidence="2">
    <location>
        <begin position="12"/>
        <end position="24"/>
    </location>
</feature>
<feature type="compositionally biased region" description="Basic and acidic residues" evidence="2">
    <location>
        <begin position="214"/>
        <end position="224"/>
    </location>
</feature>
<evidence type="ECO:0000256" key="2">
    <source>
        <dbReference type="SAM" id="MobiDB-lite"/>
    </source>
</evidence>
<feature type="coiled-coil region" evidence="1">
    <location>
        <begin position="370"/>
        <end position="404"/>
    </location>
</feature>
<dbReference type="InterPro" id="IPR029191">
    <property type="entry name" value="Uds1"/>
</dbReference>
<dbReference type="Proteomes" id="UP000226431">
    <property type="component" value="Unassembled WGS sequence"/>
</dbReference>
<feature type="compositionally biased region" description="Low complexity" evidence="2">
    <location>
        <begin position="516"/>
        <end position="526"/>
    </location>
</feature>
<keyword evidence="1" id="KW-0175">Coiled coil</keyword>
<feature type="compositionally biased region" description="Acidic residues" evidence="2">
    <location>
        <begin position="450"/>
        <end position="468"/>
    </location>
</feature>
<protein>
    <recommendedName>
        <fullName evidence="3">Up-regulated during septation protein 1 domain-containing protein</fullName>
    </recommendedName>
</protein>
<feature type="domain" description="Up-regulated during septation protein 1" evidence="3">
    <location>
        <begin position="298"/>
        <end position="412"/>
    </location>
</feature>
<evidence type="ECO:0000259" key="3">
    <source>
        <dbReference type="Pfam" id="PF15456"/>
    </source>
</evidence>
<feature type="compositionally biased region" description="Low complexity" evidence="2">
    <location>
        <begin position="141"/>
        <end position="154"/>
    </location>
</feature>
<dbReference type="OrthoDB" id="5429395at2759"/>
<evidence type="ECO:0000256" key="1">
    <source>
        <dbReference type="SAM" id="Coils"/>
    </source>
</evidence>
<feature type="compositionally biased region" description="Basic and acidic residues" evidence="2">
    <location>
        <begin position="527"/>
        <end position="537"/>
    </location>
</feature>
<keyword evidence="5" id="KW-1185">Reference proteome</keyword>
<feature type="compositionally biased region" description="Acidic residues" evidence="2">
    <location>
        <begin position="489"/>
        <end position="500"/>
    </location>
</feature>
<accession>A0A2C5YSA1</accession>
<feature type="region of interest" description="Disordered" evidence="2">
    <location>
        <begin position="413"/>
        <end position="544"/>
    </location>
</feature>
<name>A0A2C5YSA1_9HYPO</name>
<feature type="compositionally biased region" description="Low complexity" evidence="2">
    <location>
        <begin position="178"/>
        <end position="196"/>
    </location>
</feature>
<gene>
    <name evidence="4" type="ORF">CDD80_5178</name>
</gene>
<organism evidence="4 5">
    <name type="scientific">Ophiocordyceps camponoti-rufipedis</name>
    <dbReference type="NCBI Taxonomy" id="2004952"/>
    <lineage>
        <taxon>Eukaryota</taxon>
        <taxon>Fungi</taxon>
        <taxon>Dikarya</taxon>
        <taxon>Ascomycota</taxon>
        <taxon>Pezizomycotina</taxon>
        <taxon>Sordariomycetes</taxon>
        <taxon>Hypocreomycetidae</taxon>
        <taxon>Hypocreales</taxon>
        <taxon>Ophiocordycipitaceae</taxon>
        <taxon>Ophiocordyceps</taxon>
    </lineage>
</organism>
<dbReference type="STRING" id="2004952.A0A2C5YSA1"/>
<feature type="region of interest" description="Disordered" evidence="2">
    <location>
        <begin position="1"/>
        <end position="251"/>
    </location>
</feature>
<dbReference type="EMBL" id="NJES01000005">
    <property type="protein sequence ID" value="PHH80968.1"/>
    <property type="molecule type" value="Genomic_DNA"/>
</dbReference>
<dbReference type="AlphaFoldDB" id="A0A2C5YSA1"/>
<feature type="region of interest" description="Disordered" evidence="2">
    <location>
        <begin position="575"/>
        <end position="676"/>
    </location>
</feature>
<evidence type="ECO:0000313" key="4">
    <source>
        <dbReference type="EMBL" id="PHH80968.1"/>
    </source>
</evidence>